<sequence length="93" mass="10434">MEVVSSSCPFSFVEKKEAREHIRKMFDFEMLAARRKTLGMKAPHQGGTVLPDGIVWVPNAAIKREKRLSEGTEKRTLALFVDLSLLTNLSCIA</sequence>
<proteinExistence type="predicted"/>
<evidence type="ECO:0000313" key="2">
    <source>
        <dbReference type="Proteomes" id="UP001633002"/>
    </source>
</evidence>
<accession>A0ABD3HNK6</accession>
<dbReference type="EMBL" id="JBJQOH010000003">
    <property type="protein sequence ID" value="KAL3691947.1"/>
    <property type="molecule type" value="Genomic_DNA"/>
</dbReference>
<dbReference type="Proteomes" id="UP001633002">
    <property type="component" value="Unassembled WGS sequence"/>
</dbReference>
<comment type="caution">
    <text evidence="1">The sequence shown here is derived from an EMBL/GenBank/DDBJ whole genome shotgun (WGS) entry which is preliminary data.</text>
</comment>
<organism evidence="1 2">
    <name type="scientific">Riccia sorocarpa</name>
    <dbReference type="NCBI Taxonomy" id="122646"/>
    <lineage>
        <taxon>Eukaryota</taxon>
        <taxon>Viridiplantae</taxon>
        <taxon>Streptophyta</taxon>
        <taxon>Embryophyta</taxon>
        <taxon>Marchantiophyta</taxon>
        <taxon>Marchantiopsida</taxon>
        <taxon>Marchantiidae</taxon>
        <taxon>Marchantiales</taxon>
        <taxon>Ricciaceae</taxon>
        <taxon>Riccia</taxon>
    </lineage>
</organism>
<reference evidence="1 2" key="1">
    <citation type="submission" date="2024-09" db="EMBL/GenBank/DDBJ databases">
        <title>Chromosome-scale assembly of Riccia sorocarpa.</title>
        <authorList>
            <person name="Paukszto L."/>
        </authorList>
    </citation>
    <scope>NUCLEOTIDE SEQUENCE [LARGE SCALE GENOMIC DNA]</scope>
    <source>
        <strain evidence="1">LP-2024</strain>
        <tissue evidence="1">Aerial parts of the thallus</tissue>
    </source>
</reference>
<keyword evidence="2" id="KW-1185">Reference proteome</keyword>
<evidence type="ECO:0000313" key="1">
    <source>
        <dbReference type="EMBL" id="KAL3691947.1"/>
    </source>
</evidence>
<name>A0ABD3HNK6_9MARC</name>
<gene>
    <name evidence="1" type="ORF">R1sor_005598</name>
</gene>
<dbReference type="AlphaFoldDB" id="A0ABD3HNK6"/>
<protein>
    <submittedName>
        <fullName evidence="1">Uncharacterized protein</fullName>
    </submittedName>
</protein>